<gene>
    <name evidence="3" type="ORF">E3U55_04585</name>
</gene>
<dbReference type="EMBL" id="SOPW01000004">
    <property type="protein sequence ID" value="TFB23096.1"/>
    <property type="molecule type" value="Genomic_DNA"/>
</dbReference>
<accession>A0A4Y8IV28</accession>
<dbReference type="Proteomes" id="UP000297975">
    <property type="component" value="Unassembled WGS sequence"/>
</dbReference>
<organism evidence="3 4">
    <name type="scientific">Filobacillus milosensis</name>
    <dbReference type="NCBI Taxonomy" id="94137"/>
    <lineage>
        <taxon>Bacteria</taxon>
        <taxon>Bacillati</taxon>
        <taxon>Bacillota</taxon>
        <taxon>Bacilli</taxon>
        <taxon>Bacillales</taxon>
        <taxon>Bacillaceae</taxon>
        <taxon>Filobacillus</taxon>
    </lineage>
</organism>
<reference evidence="3 4" key="1">
    <citation type="submission" date="2019-03" db="EMBL/GenBank/DDBJ databases">
        <authorList>
            <person name="He R.-H."/>
        </authorList>
    </citation>
    <scope>NUCLEOTIDE SEQUENCE [LARGE SCALE GENOMIC DNA]</scope>
    <source>
        <strain evidence="4">SH 714</strain>
    </source>
</reference>
<dbReference type="RefSeq" id="WP_134339169.1">
    <property type="nucleotide sequence ID" value="NZ_SOPW01000004.1"/>
</dbReference>
<dbReference type="InterPro" id="IPR019079">
    <property type="entry name" value="Capsule_synth_CapA"/>
</dbReference>
<dbReference type="SUPFAM" id="SSF56300">
    <property type="entry name" value="Metallo-dependent phosphatases"/>
    <property type="match status" value="1"/>
</dbReference>
<name>A0A4Y8IV28_9BACI</name>
<dbReference type="Pfam" id="PF09587">
    <property type="entry name" value="PGA_cap"/>
    <property type="match status" value="1"/>
</dbReference>
<keyword evidence="4" id="KW-1185">Reference proteome</keyword>
<dbReference type="SMART" id="SM00854">
    <property type="entry name" value="PGA_cap"/>
    <property type="match status" value="1"/>
</dbReference>
<comment type="caution">
    <text evidence="3">The sequence shown here is derived from an EMBL/GenBank/DDBJ whole genome shotgun (WGS) entry which is preliminary data.</text>
</comment>
<dbReference type="PANTHER" id="PTHR33393:SF12">
    <property type="entry name" value="CAPSULE BIOSYNTHESIS PROTEIN CAPA"/>
    <property type="match status" value="1"/>
</dbReference>
<proteinExistence type="inferred from homology"/>
<dbReference type="InterPro" id="IPR029052">
    <property type="entry name" value="Metallo-depent_PP-like"/>
</dbReference>
<evidence type="ECO:0000259" key="2">
    <source>
        <dbReference type="SMART" id="SM00854"/>
    </source>
</evidence>
<comment type="similarity">
    <text evidence="1">Belongs to the CapA family.</text>
</comment>
<evidence type="ECO:0000313" key="4">
    <source>
        <dbReference type="Proteomes" id="UP000297975"/>
    </source>
</evidence>
<dbReference type="PANTHER" id="PTHR33393">
    <property type="entry name" value="POLYGLUTAMINE SYNTHESIS ACCESSORY PROTEIN RV0574C-RELATED"/>
    <property type="match status" value="1"/>
</dbReference>
<dbReference type="AlphaFoldDB" id="A0A4Y8IV28"/>
<dbReference type="OrthoDB" id="9810906at2"/>
<evidence type="ECO:0000256" key="1">
    <source>
        <dbReference type="ARBA" id="ARBA00005662"/>
    </source>
</evidence>
<evidence type="ECO:0000313" key="3">
    <source>
        <dbReference type="EMBL" id="TFB23096.1"/>
    </source>
</evidence>
<dbReference type="CDD" id="cd07381">
    <property type="entry name" value="MPP_CapA"/>
    <property type="match status" value="1"/>
</dbReference>
<protein>
    <submittedName>
        <fullName evidence="3">CapA family protein</fullName>
    </submittedName>
</protein>
<dbReference type="Gene3D" id="3.60.21.10">
    <property type="match status" value="1"/>
</dbReference>
<sequence>MKKMIIVASIVFLIALSIAFYILSDDQSEAASVTFTHQPTISENHLSNKKYFESSIKLNAIGDLLIHSSVYRDARTSEGYDFNPIFEDIKYYLKHADITFANQETILGGTEIGLSSYPRFNTPQELGATLRDSGVDIVSMANNHTLDRGEQAIMNATNYLNNLGIKYVGAYQNEADRNKARIIEKKGIAVGFLAYTYGTNGLPVPTGKDYLVNLIDENKILNDIEQLKSKTDFIVVSMHFGNEYQPLPNDEQVVLAELLTNNGADVIIGHHPHVLQPVDWIASDDGHKKFVAYSLGNFLSGQIGTERLIGSIMQIELTKSISPNNKFSYTVSNAKMMPTYNHYQNFRNFKIVPLVEAEQYRLSNADQWFQKTKELIQTYTDNVEVVPYLE</sequence>
<feature type="domain" description="Capsule synthesis protein CapA" evidence="2">
    <location>
        <begin position="57"/>
        <end position="302"/>
    </location>
</feature>
<dbReference type="InterPro" id="IPR052169">
    <property type="entry name" value="CW_Biosynth-Accessory"/>
</dbReference>